<organism evidence="2 3">
    <name type="scientific">Ambrosiozyma monospora</name>
    <name type="common">Yeast</name>
    <name type="synonym">Endomycopsis monosporus</name>
    <dbReference type="NCBI Taxonomy" id="43982"/>
    <lineage>
        <taxon>Eukaryota</taxon>
        <taxon>Fungi</taxon>
        <taxon>Dikarya</taxon>
        <taxon>Ascomycota</taxon>
        <taxon>Saccharomycotina</taxon>
        <taxon>Pichiomycetes</taxon>
        <taxon>Pichiales</taxon>
        <taxon>Pichiaceae</taxon>
        <taxon>Ambrosiozyma</taxon>
    </lineage>
</organism>
<proteinExistence type="predicted"/>
<evidence type="ECO:0000313" key="2">
    <source>
        <dbReference type="EMBL" id="GMG19374.1"/>
    </source>
</evidence>
<reference evidence="2" key="1">
    <citation type="submission" date="2023-04" db="EMBL/GenBank/DDBJ databases">
        <title>Ambrosiozyma monospora NBRC 1965.</title>
        <authorList>
            <person name="Ichikawa N."/>
            <person name="Sato H."/>
            <person name="Tonouchi N."/>
        </authorList>
    </citation>
    <scope>NUCLEOTIDE SEQUENCE</scope>
    <source>
        <strain evidence="2">NBRC 1965</strain>
    </source>
</reference>
<comment type="caution">
    <text evidence="2">The sequence shown here is derived from an EMBL/GenBank/DDBJ whole genome shotgun (WGS) entry which is preliminary data.</text>
</comment>
<evidence type="ECO:0000313" key="3">
    <source>
        <dbReference type="Proteomes" id="UP001165063"/>
    </source>
</evidence>
<feature type="compositionally biased region" description="Polar residues" evidence="1">
    <location>
        <begin position="1"/>
        <end position="10"/>
    </location>
</feature>
<accession>A0A9W6YR64</accession>
<feature type="region of interest" description="Disordered" evidence="1">
    <location>
        <begin position="175"/>
        <end position="199"/>
    </location>
</feature>
<dbReference type="AlphaFoldDB" id="A0A9W6YR64"/>
<dbReference type="EMBL" id="BSXU01000113">
    <property type="protein sequence ID" value="GMG19374.1"/>
    <property type="molecule type" value="Genomic_DNA"/>
</dbReference>
<protein>
    <submittedName>
        <fullName evidence="2">Unnamed protein product</fullName>
    </submittedName>
</protein>
<gene>
    <name evidence="2" type="ORF">Amon01_000042400</name>
</gene>
<dbReference type="Proteomes" id="UP001165063">
    <property type="component" value="Unassembled WGS sequence"/>
</dbReference>
<feature type="region of interest" description="Disordered" evidence="1">
    <location>
        <begin position="1"/>
        <end position="131"/>
    </location>
</feature>
<feature type="compositionally biased region" description="Low complexity" evidence="1">
    <location>
        <begin position="80"/>
        <end position="94"/>
    </location>
</feature>
<name>A0A9W6YR64_AMBMO</name>
<sequence length="229" mass="25814">MNSPEYSRQPSTPPAESNPMFSPPISNTNSHKPATYHYQHQKLHHTKTPKSQRHHRSSFTMLSPKTPRHQTFKQKMSLKTPTSYHQQQQQLQTPEPTPRVPQQRRKELSEAISFDSTSSSSSTLLGNPTPQTLTYNSSLLFPVAHSTIGSGRRVGYSKPDSDFIKLDVKKSRLIVTKQDDESMSSAVSSDDESDDESAPVAVQLRKVSKQLDFSVCMEEEEDEFLQVPA</sequence>
<keyword evidence="3" id="KW-1185">Reference proteome</keyword>
<feature type="compositionally biased region" description="Basic residues" evidence="1">
    <location>
        <begin position="39"/>
        <end position="57"/>
    </location>
</feature>
<evidence type="ECO:0000256" key="1">
    <source>
        <dbReference type="SAM" id="MobiDB-lite"/>
    </source>
</evidence>